<feature type="domain" description="Helicase ATP-binding" evidence="5">
    <location>
        <begin position="31"/>
        <end position="315"/>
    </location>
</feature>
<comment type="caution">
    <text evidence="6">The sequence shown here is derived from an EMBL/GenBank/DDBJ whole genome shotgun (WGS) entry which is preliminary data.</text>
</comment>
<evidence type="ECO:0000256" key="4">
    <source>
        <dbReference type="ARBA" id="ARBA00038058"/>
    </source>
</evidence>
<dbReference type="EMBL" id="MJEH01000019">
    <property type="protein sequence ID" value="OEH92982.1"/>
    <property type="molecule type" value="Genomic_DNA"/>
</dbReference>
<keyword evidence="3" id="KW-0067">ATP-binding</keyword>
<accession>A0A1E5LFY7</accession>
<evidence type="ECO:0000313" key="7">
    <source>
        <dbReference type="Proteomes" id="UP000095209"/>
    </source>
</evidence>
<evidence type="ECO:0000256" key="3">
    <source>
        <dbReference type="ARBA" id="ARBA00022840"/>
    </source>
</evidence>
<dbReference type="Pfam" id="PF13307">
    <property type="entry name" value="Helicase_C_2"/>
    <property type="match status" value="1"/>
</dbReference>
<keyword evidence="2" id="KW-0378">Hydrolase</keyword>
<name>A0A1E5LFY7_9BACI</name>
<reference evidence="6 7" key="1">
    <citation type="submission" date="2016-08" db="EMBL/GenBank/DDBJ databases">
        <title>Genome of Bacillus solimangrovi GH2-4.</title>
        <authorList>
            <person name="Lim S."/>
            <person name="Kim B.-C."/>
        </authorList>
    </citation>
    <scope>NUCLEOTIDE SEQUENCE [LARGE SCALE GENOMIC DNA]</scope>
    <source>
        <strain evidence="6 7">GH2-4</strain>
    </source>
</reference>
<evidence type="ECO:0000256" key="1">
    <source>
        <dbReference type="ARBA" id="ARBA00022741"/>
    </source>
</evidence>
<dbReference type="AlphaFoldDB" id="A0A1E5LFY7"/>
<dbReference type="PANTHER" id="PTHR11472">
    <property type="entry name" value="DNA REPAIR DEAD HELICASE RAD3/XP-D SUBFAMILY MEMBER"/>
    <property type="match status" value="1"/>
</dbReference>
<dbReference type="PANTHER" id="PTHR11472:SF57">
    <property type="entry name" value="ATP-DEPENDENT HELICASE YPVA-RELATED"/>
    <property type="match status" value="1"/>
</dbReference>
<dbReference type="Proteomes" id="UP000095209">
    <property type="component" value="Unassembled WGS sequence"/>
</dbReference>
<dbReference type="OrthoDB" id="9803913at2"/>
<comment type="similarity">
    <text evidence="4">Belongs to the helicase family. DinG subfamily.</text>
</comment>
<dbReference type="GO" id="GO:0003676">
    <property type="term" value="F:nucleic acid binding"/>
    <property type="evidence" value="ECO:0007669"/>
    <property type="project" value="InterPro"/>
</dbReference>
<dbReference type="GO" id="GO:0016818">
    <property type="term" value="F:hydrolase activity, acting on acid anhydrides, in phosphorus-containing anhydrides"/>
    <property type="evidence" value="ECO:0007669"/>
    <property type="project" value="InterPro"/>
</dbReference>
<organism evidence="6 7">
    <name type="scientific">Bacillus solimangrovi</name>
    <dbReference type="NCBI Taxonomy" id="1305675"/>
    <lineage>
        <taxon>Bacteria</taxon>
        <taxon>Bacillati</taxon>
        <taxon>Bacillota</taxon>
        <taxon>Bacilli</taxon>
        <taxon>Bacillales</taxon>
        <taxon>Bacillaceae</taxon>
        <taxon>Bacillus</taxon>
    </lineage>
</organism>
<keyword evidence="1" id="KW-0547">Nucleotide-binding</keyword>
<evidence type="ECO:0000259" key="5">
    <source>
        <dbReference type="PROSITE" id="PS51193"/>
    </source>
</evidence>
<keyword evidence="6" id="KW-0347">Helicase</keyword>
<dbReference type="Gene3D" id="3.40.50.300">
    <property type="entry name" value="P-loop containing nucleotide triphosphate hydrolases"/>
    <property type="match status" value="2"/>
</dbReference>
<dbReference type="SMART" id="SM00491">
    <property type="entry name" value="HELICc2"/>
    <property type="match status" value="1"/>
</dbReference>
<dbReference type="SUPFAM" id="SSF52540">
    <property type="entry name" value="P-loop containing nucleoside triphosphate hydrolases"/>
    <property type="match status" value="1"/>
</dbReference>
<dbReference type="SMART" id="SM00487">
    <property type="entry name" value="DEXDc"/>
    <property type="match status" value="1"/>
</dbReference>
<dbReference type="InterPro" id="IPR027417">
    <property type="entry name" value="P-loop_NTPase"/>
</dbReference>
<gene>
    <name evidence="6" type="ORF">BFG57_14040</name>
</gene>
<dbReference type="InterPro" id="IPR014013">
    <property type="entry name" value="Helic_SF1/SF2_ATP-bd_DinG/Rad3"/>
</dbReference>
<dbReference type="GO" id="GO:0006139">
    <property type="term" value="P:nucleobase-containing compound metabolic process"/>
    <property type="evidence" value="ECO:0007669"/>
    <property type="project" value="InterPro"/>
</dbReference>
<proteinExistence type="inferred from homology"/>
<sequence>MLTINRDLPFLFDKETSFFQGLSDYIGDVFYDLLPEAGFELRDEQIFMAFQLEQAYKQNKAIFAEAGVGTGKTLVYLLYAICYARYKGKPAIIACADENLIEQLMKPGGELDKLKKHLNIDVDARLAKSPSSYLCLKKFEKTTATDDDEAYDDIYDRLPEFVFENATMQSFKRYGDRKDFPDLSDDQWEKVNWDSLQQCSSCDVRHRCGMTLNRDYYRKATDLIICSHDFFMEHVWTKESRQEEGQLPLLPEMSSVVFDEGHLLEFAAQKALTHRLQADHFLKASEPVLENGLRESFLLLVEEVIHENNRFFKQLQLASTAVRGSERYEIEWNSTLQACGEKLISLVEKLEDELVFEGESFLIDEYHFSIFDEGLSRLARMLTLLLKEKNAVYWAEGTDTNYTLVIMPKQLPTMLKEQLFSGQRPFIFTSATMSENGSFEYLQRSLGVENPLTFSVDSPFDYEQQARFEEMKCEEDITFKSAQVIRQLEKTDGRGLILFRSKEELLAFKTSISKFDLPWNMYFEGEEEISTLTAAFESDEQSVLCAYRLWEGLDIPGPALSHVIIWSLPFPPNDPVFQSKRRDSNKPFEEIDLPYMLLRLRQGFGRLIRSSEDNGVVTLCLHNEEEQLLEQVRNVIPNNTIVI</sequence>
<dbReference type="GO" id="GO:0005524">
    <property type="term" value="F:ATP binding"/>
    <property type="evidence" value="ECO:0007669"/>
    <property type="project" value="UniProtKB-KW"/>
</dbReference>
<protein>
    <submittedName>
        <fullName evidence="6">ATP-dependent helicase</fullName>
    </submittedName>
</protein>
<keyword evidence="7" id="KW-1185">Reference proteome</keyword>
<dbReference type="InterPro" id="IPR014001">
    <property type="entry name" value="Helicase_ATP-bd"/>
</dbReference>
<evidence type="ECO:0000313" key="6">
    <source>
        <dbReference type="EMBL" id="OEH92982.1"/>
    </source>
</evidence>
<dbReference type="InterPro" id="IPR045028">
    <property type="entry name" value="DinG/Rad3-like"/>
</dbReference>
<dbReference type="PROSITE" id="PS51193">
    <property type="entry name" value="HELICASE_ATP_BIND_2"/>
    <property type="match status" value="1"/>
</dbReference>
<dbReference type="RefSeq" id="WP_069716973.1">
    <property type="nucleotide sequence ID" value="NZ_MJEH01000019.1"/>
</dbReference>
<dbReference type="GO" id="GO:0003678">
    <property type="term" value="F:DNA helicase activity"/>
    <property type="evidence" value="ECO:0007669"/>
    <property type="project" value="TreeGrafter"/>
</dbReference>
<dbReference type="InterPro" id="IPR006555">
    <property type="entry name" value="ATP-dep_Helicase_C"/>
</dbReference>
<evidence type="ECO:0000256" key="2">
    <source>
        <dbReference type="ARBA" id="ARBA00022801"/>
    </source>
</evidence>
<dbReference type="STRING" id="1305675.BFG57_14040"/>